<dbReference type="Proteomes" id="UP000033140">
    <property type="component" value="Unassembled WGS sequence"/>
</dbReference>
<dbReference type="SUPFAM" id="SSF49482">
    <property type="entry name" value="Aromatic compound dioxygenase"/>
    <property type="match status" value="1"/>
</dbReference>
<dbReference type="InterPro" id="IPR050770">
    <property type="entry name" value="Intradiol_RC_Dioxygenase"/>
</dbReference>
<reference evidence="8 9" key="3">
    <citation type="journal article" date="2015" name="Genome Announc.">
        <title>Draft Genome Sequence of the Archiascomycetous Yeast Saitoella complicata.</title>
        <authorList>
            <person name="Yamauchi K."/>
            <person name="Kondo S."/>
            <person name="Hamamoto M."/>
            <person name="Takahashi Y."/>
            <person name="Ogura Y."/>
            <person name="Hayashi T."/>
            <person name="Nishida H."/>
        </authorList>
    </citation>
    <scope>NUCLEOTIDE SEQUENCE [LARGE SCALE GENOMIC DNA]</scope>
    <source>
        <strain evidence="8 9">NRRL Y-17804</strain>
    </source>
</reference>
<evidence type="ECO:0000256" key="3">
    <source>
        <dbReference type="ARBA" id="ARBA00022723"/>
    </source>
</evidence>
<comment type="similarity">
    <text evidence="2">Belongs to the intradiol ring-cleavage dioxygenase family.</text>
</comment>
<sequence length="410" mass="45940">MEISEMEIINRPPPLRRLAHPALLELPSVNQGEILASSVRYLRFKPEEGPWVDTSESLSGVVPDFVATDKQTIMAEPVKVKEEQKNATLLPKEDAPGPPPNLPKLLDMTMENITGNTKLINSLNPNPRLKFLLESLVQHLHDFARETALTTEEWMTAIQFLTEVGQICSPTRQEFILLSDTLGLSTLVDAINHPKPPGATENTVLGPFFTEDAHHFSHGESIASPGKGEMTLVTGRLTSLDGTPIADATVDVWETDESGHYDTQYPGRDHPDCRGIIHTDTDGIFHFKCVKPVSYPIPHDGPVGKMLKVLQRHPYRPAHLHYKIQKDGFDTLVTALYMRGDPYEESDAVFGVKSSLIVDVNKIEDEERAKKYGMDVNDWWIDRDFVLVPIETAEKIRKENVEKAMANLKI</sequence>
<evidence type="ECO:0000313" key="9">
    <source>
        <dbReference type="Proteomes" id="UP000033140"/>
    </source>
</evidence>
<keyword evidence="5" id="KW-0560">Oxidoreductase</keyword>
<accession>A0A0E9NFA1</accession>
<feature type="domain" description="Intradiol ring-cleavage dioxygenases" evidence="7">
    <location>
        <begin position="233"/>
        <end position="261"/>
    </location>
</feature>
<dbReference type="EMBL" id="BACD03000015">
    <property type="protein sequence ID" value="GAO48493.1"/>
    <property type="molecule type" value="Genomic_DNA"/>
</dbReference>
<dbReference type="Pfam" id="PF00775">
    <property type="entry name" value="Dioxygenase_C"/>
    <property type="match status" value="1"/>
</dbReference>
<evidence type="ECO:0000256" key="4">
    <source>
        <dbReference type="ARBA" id="ARBA00022964"/>
    </source>
</evidence>
<evidence type="ECO:0000256" key="6">
    <source>
        <dbReference type="ARBA" id="ARBA00023004"/>
    </source>
</evidence>
<evidence type="ECO:0000256" key="2">
    <source>
        <dbReference type="ARBA" id="ARBA00007825"/>
    </source>
</evidence>
<dbReference type="Gene3D" id="2.60.130.10">
    <property type="entry name" value="Aromatic compound dioxygenase"/>
    <property type="match status" value="1"/>
</dbReference>
<name>A0A0E9NFA1_SAICN</name>
<keyword evidence="6" id="KW-0408">Iron</keyword>
<dbReference type="STRING" id="698492.A0A0E9NFA1"/>
<dbReference type="PANTHER" id="PTHR33711">
    <property type="entry name" value="DIOXYGENASE, PUTATIVE (AFU_ORTHOLOGUE AFUA_2G02910)-RELATED"/>
    <property type="match status" value="1"/>
</dbReference>
<evidence type="ECO:0000259" key="7">
    <source>
        <dbReference type="PROSITE" id="PS00083"/>
    </source>
</evidence>
<organism evidence="8 9">
    <name type="scientific">Saitoella complicata (strain BCRC 22490 / CBS 7301 / JCM 7358 / NBRC 10748 / NRRL Y-17804)</name>
    <dbReference type="NCBI Taxonomy" id="698492"/>
    <lineage>
        <taxon>Eukaryota</taxon>
        <taxon>Fungi</taxon>
        <taxon>Dikarya</taxon>
        <taxon>Ascomycota</taxon>
        <taxon>Taphrinomycotina</taxon>
        <taxon>Taphrinomycotina incertae sedis</taxon>
        <taxon>Saitoella</taxon>
    </lineage>
</organism>
<dbReference type="PROSITE" id="PS00083">
    <property type="entry name" value="INTRADIOL_DIOXYGENAS"/>
    <property type="match status" value="1"/>
</dbReference>
<dbReference type="OMA" id="PFWRANQ"/>
<keyword evidence="3" id="KW-0479">Metal-binding</keyword>
<dbReference type="InterPro" id="IPR000627">
    <property type="entry name" value="Intradiol_dOase_C"/>
</dbReference>
<dbReference type="InterPro" id="IPR015889">
    <property type="entry name" value="Intradiol_dOase_core"/>
</dbReference>
<proteinExistence type="inferred from homology"/>
<reference evidence="8 9" key="2">
    <citation type="journal article" date="2014" name="J. Gen. Appl. Microbiol.">
        <title>The early diverging ascomycetous budding yeast Saitoella complicata has three histone deacetylases belonging to the Clr6, Hos2, and Rpd3 lineages.</title>
        <authorList>
            <person name="Nishida H."/>
            <person name="Matsumoto T."/>
            <person name="Kondo S."/>
            <person name="Hamamoto M."/>
            <person name="Yoshikawa H."/>
        </authorList>
    </citation>
    <scope>NUCLEOTIDE SEQUENCE [LARGE SCALE GENOMIC DNA]</scope>
    <source>
        <strain evidence="8 9">NRRL Y-17804</strain>
    </source>
</reference>
<protein>
    <recommendedName>
        <fullName evidence="7">Intradiol ring-cleavage dioxygenases domain-containing protein</fullName>
    </recommendedName>
</protein>
<dbReference type="GO" id="GO:0008199">
    <property type="term" value="F:ferric iron binding"/>
    <property type="evidence" value="ECO:0007669"/>
    <property type="project" value="InterPro"/>
</dbReference>
<dbReference type="InterPro" id="IPR007535">
    <property type="entry name" value="Catechol_dOase_N"/>
</dbReference>
<evidence type="ECO:0000256" key="5">
    <source>
        <dbReference type="ARBA" id="ARBA00023002"/>
    </source>
</evidence>
<keyword evidence="9" id="KW-1185">Reference proteome</keyword>
<dbReference type="GO" id="GO:0018576">
    <property type="term" value="F:catechol 1,2-dioxygenase activity"/>
    <property type="evidence" value="ECO:0007669"/>
    <property type="project" value="InterPro"/>
</dbReference>
<dbReference type="PANTHER" id="PTHR33711:SF7">
    <property type="entry name" value="INTRADIOL RING-CLEAVAGE DIOXYGENASES DOMAIN-CONTAINING PROTEIN-RELATED"/>
    <property type="match status" value="1"/>
</dbReference>
<evidence type="ECO:0000256" key="1">
    <source>
        <dbReference type="ARBA" id="ARBA00001965"/>
    </source>
</evidence>
<keyword evidence="4" id="KW-0223">Dioxygenase</keyword>
<dbReference type="AlphaFoldDB" id="A0A0E9NFA1"/>
<dbReference type="Pfam" id="PF04444">
    <property type="entry name" value="Dioxygenase_N"/>
    <property type="match status" value="1"/>
</dbReference>
<dbReference type="InterPro" id="IPR039390">
    <property type="entry name" value="1_2-HQD/HQD"/>
</dbReference>
<comment type="caution">
    <text evidence="8">The sequence shown here is derived from an EMBL/GenBank/DDBJ whole genome shotgun (WGS) entry which is preliminary data.</text>
</comment>
<comment type="cofactor">
    <cofactor evidence="1">
        <name>Fe(3+)</name>
        <dbReference type="ChEBI" id="CHEBI:29034"/>
    </cofactor>
</comment>
<reference evidence="8 9" key="1">
    <citation type="journal article" date="2011" name="J. Gen. Appl. Microbiol.">
        <title>Draft genome sequencing of the enigmatic yeast Saitoella complicata.</title>
        <authorList>
            <person name="Nishida H."/>
            <person name="Hamamoto M."/>
            <person name="Sugiyama J."/>
        </authorList>
    </citation>
    <scope>NUCLEOTIDE SEQUENCE [LARGE SCALE GENOMIC DNA]</scope>
    <source>
        <strain evidence="8 9">NRRL Y-17804</strain>
    </source>
</reference>
<dbReference type="CDD" id="cd03461">
    <property type="entry name" value="1_2-HQD"/>
    <property type="match status" value="1"/>
</dbReference>
<gene>
    <name evidence="8" type="ORF">G7K_2666-t1</name>
</gene>
<evidence type="ECO:0000313" key="8">
    <source>
        <dbReference type="EMBL" id="GAO48493.1"/>
    </source>
</evidence>
<dbReference type="GO" id="GO:0009712">
    <property type="term" value="P:catechol-containing compound metabolic process"/>
    <property type="evidence" value="ECO:0007669"/>
    <property type="project" value="InterPro"/>
</dbReference>